<feature type="coiled-coil region" evidence="1">
    <location>
        <begin position="107"/>
        <end position="141"/>
    </location>
</feature>
<organism evidence="3">
    <name type="scientific">Pristhesancus plagipennis</name>
    <name type="common">Common assassin bug</name>
    <dbReference type="NCBI Taxonomy" id="1955184"/>
    <lineage>
        <taxon>Eukaryota</taxon>
        <taxon>Metazoa</taxon>
        <taxon>Ecdysozoa</taxon>
        <taxon>Arthropoda</taxon>
        <taxon>Hexapoda</taxon>
        <taxon>Insecta</taxon>
        <taxon>Pterygota</taxon>
        <taxon>Neoptera</taxon>
        <taxon>Paraneoptera</taxon>
        <taxon>Hemiptera</taxon>
        <taxon>Heteroptera</taxon>
        <taxon>Panheteroptera</taxon>
        <taxon>Cimicomorpha</taxon>
        <taxon>Reduviidae</taxon>
        <taxon>Harpactorinae</taxon>
        <taxon>Harpactorini</taxon>
        <taxon>Pristhesancus</taxon>
    </lineage>
</organism>
<dbReference type="AlphaFoldDB" id="A0A2K8JLL1"/>
<accession>A0A2K8JLL1</accession>
<evidence type="ECO:0000256" key="1">
    <source>
        <dbReference type="SAM" id="Coils"/>
    </source>
</evidence>
<feature type="chain" id="PRO_5014868703" evidence="2">
    <location>
        <begin position="19"/>
        <end position="159"/>
    </location>
</feature>
<proteinExistence type="evidence at transcript level"/>
<reference evidence="3" key="1">
    <citation type="submission" date="2016-10" db="EMBL/GenBank/DDBJ databases">
        <title>The assassin bug Pristhesancus plagipennis produces two different types of venom.</title>
        <authorList>
            <person name="Walker A.A."/>
            <person name="Herzig V."/>
            <person name="Jin J."/>
            <person name="Fry B.G."/>
            <person name="King G.F."/>
        </authorList>
    </citation>
    <scope>NUCLEOTIDE SEQUENCE</scope>
</reference>
<keyword evidence="1" id="KW-0175">Coiled coil</keyword>
<feature type="signal peptide" evidence="2">
    <location>
        <begin position="1"/>
        <end position="18"/>
    </location>
</feature>
<evidence type="ECO:0000313" key="3">
    <source>
        <dbReference type="EMBL" id="ATU82686.1"/>
    </source>
</evidence>
<protein>
    <submittedName>
        <fullName evidence="3">Venom protein family 10 protein 2</fullName>
    </submittedName>
</protein>
<evidence type="ECO:0000256" key="2">
    <source>
        <dbReference type="SAM" id="SignalP"/>
    </source>
</evidence>
<keyword evidence="2" id="KW-0732">Signal</keyword>
<sequence length="159" mass="17733">MLALTTILFALFLQSAIAGVSVIQRNGVVDIFINHKKIDMNEARVVEETPEYTVYEPAENKDVRIIFGKNGGIMITENGTTQIMVGAVGDVSVSSSSVGRPMTPEEQAMFEQNMKQLDINMKQLEMRLGNLGNQINRHVQQSLAKAFGPTFFNSFWDVY</sequence>
<name>A0A2K8JLL1_PRIPG</name>
<dbReference type="EMBL" id="KY030935">
    <property type="protein sequence ID" value="ATU82686.1"/>
    <property type="molecule type" value="mRNA"/>
</dbReference>